<feature type="non-terminal residue" evidence="1">
    <location>
        <position position="1"/>
    </location>
</feature>
<gene>
    <name evidence="1" type="ORF">METZ01_LOCUS108492</name>
</gene>
<organism evidence="1">
    <name type="scientific">marine metagenome</name>
    <dbReference type="NCBI Taxonomy" id="408172"/>
    <lineage>
        <taxon>unclassified sequences</taxon>
        <taxon>metagenomes</taxon>
        <taxon>ecological metagenomes</taxon>
    </lineage>
</organism>
<dbReference type="EMBL" id="UINC01012789">
    <property type="protein sequence ID" value="SVA55638.1"/>
    <property type="molecule type" value="Genomic_DNA"/>
</dbReference>
<feature type="non-terminal residue" evidence="1">
    <location>
        <position position="56"/>
    </location>
</feature>
<evidence type="ECO:0000313" key="1">
    <source>
        <dbReference type="EMBL" id="SVA55638.1"/>
    </source>
</evidence>
<protein>
    <submittedName>
        <fullName evidence="1">Uncharacterized protein</fullName>
    </submittedName>
</protein>
<proteinExistence type="predicted"/>
<dbReference type="AlphaFoldDB" id="A0A381WTP6"/>
<dbReference type="InterPro" id="IPR036249">
    <property type="entry name" value="Thioredoxin-like_sf"/>
</dbReference>
<accession>A0A381WTP6</accession>
<reference evidence="1" key="1">
    <citation type="submission" date="2018-05" db="EMBL/GenBank/DDBJ databases">
        <authorList>
            <person name="Lanie J.A."/>
            <person name="Ng W.-L."/>
            <person name="Kazmierczak K.M."/>
            <person name="Andrzejewski T.M."/>
            <person name="Davidsen T.M."/>
            <person name="Wayne K.J."/>
            <person name="Tettelin H."/>
            <person name="Glass J.I."/>
            <person name="Rusch D."/>
            <person name="Podicherti R."/>
            <person name="Tsui H.-C.T."/>
            <person name="Winkler M.E."/>
        </authorList>
    </citation>
    <scope>NUCLEOTIDE SEQUENCE</scope>
</reference>
<dbReference type="SUPFAM" id="SSF52833">
    <property type="entry name" value="Thioredoxin-like"/>
    <property type="match status" value="1"/>
</dbReference>
<name>A0A381WTP6_9ZZZZ</name>
<sequence length="56" mass="6530">VEAPQIQSLYSEYYDDGLRVFTFGLDWGSMDCDAWGETFNLSFPVLDDSYYNIFPM</sequence>